<keyword evidence="3" id="KW-0964">Secreted</keyword>
<comment type="similarity">
    <text evidence="2">Belongs to the amelogenin family.</text>
</comment>
<evidence type="ECO:0000256" key="7">
    <source>
        <dbReference type="SAM" id="SignalP"/>
    </source>
</evidence>
<dbReference type="GO" id="GO:0030345">
    <property type="term" value="F:structural constituent of tooth enamel"/>
    <property type="evidence" value="ECO:0007669"/>
    <property type="project" value="TreeGrafter"/>
</dbReference>
<accession>R4S2K9</accession>
<evidence type="ECO:0000256" key="4">
    <source>
        <dbReference type="ARBA" id="ARBA00022530"/>
    </source>
</evidence>
<feature type="compositionally biased region" description="Pro residues" evidence="6">
    <location>
        <begin position="167"/>
        <end position="176"/>
    </location>
</feature>
<sequence>MRTLILLTCLLSATFAMPTSAELDQKRCLYELPPHPSHPGYINFSYEVMTPLKWYQSMMRQQYPSYGYEPISGWLQSQVMPGSPMMPPQHLPHLHAVPQMQPHHPMMLPQQPMLPHPVLPMPQHQQPLPLPGHPMLPQAPTHVQQVAQPNHAMQPHLPQQPSQPMYPSQPQPPLQPDVPLEPWQPVDKTNQEEQD</sequence>
<feature type="signal peptide" evidence="7">
    <location>
        <begin position="1"/>
        <end position="21"/>
    </location>
</feature>
<dbReference type="PRINTS" id="PR01757">
    <property type="entry name" value="AMELOGENIN"/>
</dbReference>
<dbReference type="EMBL" id="JX983173">
    <property type="protein sequence ID" value="AGL91033.1"/>
    <property type="molecule type" value="mRNA"/>
</dbReference>
<evidence type="ECO:0000256" key="6">
    <source>
        <dbReference type="SAM" id="MobiDB-lite"/>
    </source>
</evidence>
<organism evidence="8">
    <name type="scientific">Plethodon cinereus</name>
    <name type="common">red-backed salamander</name>
    <dbReference type="NCBI Taxonomy" id="141976"/>
    <lineage>
        <taxon>Eukaryota</taxon>
        <taxon>Metazoa</taxon>
        <taxon>Chordata</taxon>
        <taxon>Craniata</taxon>
        <taxon>Vertebrata</taxon>
        <taxon>Euteleostomi</taxon>
        <taxon>Amphibia</taxon>
        <taxon>Batrachia</taxon>
        <taxon>Caudata</taxon>
        <taxon>Salamandroidea</taxon>
        <taxon>Plethodontidae</taxon>
        <taxon>Plethodontinae</taxon>
        <taxon>Plethodon</taxon>
    </lineage>
</organism>
<evidence type="ECO:0000256" key="3">
    <source>
        <dbReference type="ARBA" id="ARBA00022525"/>
    </source>
</evidence>
<feature type="compositionally biased region" description="Low complexity" evidence="6">
    <location>
        <begin position="157"/>
        <end position="166"/>
    </location>
</feature>
<reference evidence="8" key="1">
    <citation type="journal article" date="2013" name="PLoS ONE">
        <title>Alternative Splicing of the Amelogenin Gene in a Caudate Amphibian, Plethodoncinereus.</title>
        <authorList>
            <person name="Wang X."/>
            <person name="Xing Z."/>
            <person name="Zhang X."/>
            <person name="Zhu L."/>
            <person name="Diekwisch T.G."/>
        </authorList>
    </citation>
    <scope>NUCLEOTIDE SEQUENCE</scope>
</reference>
<keyword evidence="7" id="KW-0732">Signal</keyword>
<feature type="region of interest" description="Disordered" evidence="6">
    <location>
        <begin position="117"/>
        <end position="195"/>
    </location>
</feature>
<dbReference type="SMART" id="SM00818">
    <property type="entry name" value="Amelogenin"/>
    <property type="match status" value="1"/>
</dbReference>
<dbReference type="Pfam" id="PF02948">
    <property type="entry name" value="Amelogenin"/>
    <property type="match status" value="1"/>
</dbReference>
<keyword evidence="4" id="KW-0272">Extracellular matrix</keyword>
<feature type="chain" id="PRO_5004378557" evidence="7">
    <location>
        <begin position="22"/>
        <end position="195"/>
    </location>
</feature>
<dbReference type="PANTHER" id="PTHR46794:SF2">
    <property type="entry name" value="AMELOGENIN, X ISOFORM"/>
    <property type="match status" value="1"/>
</dbReference>
<name>R4S2K9_9SALA</name>
<dbReference type="InterPro" id="IPR004116">
    <property type="entry name" value="Amelogenin"/>
</dbReference>
<keyword evidence="5" id="KW-0091">Biomineralization</keyword>
<evidence type="ECO:0000256" key="5">
    <source>
        <dbReference type="ARBA" id="ARBA00022591"/>
    </source>
</evidence>
<evidence type="ECO:0000256" key="1">
    <source>
        <dbReference type="ARBA" id="ARBA00004498"/>
    </source>
</evidence>
<dbReference type="GO" id="GO:0070166">
    <property type="term" value="P:enamel mineralization"/>
    <property type="evidence" value="ECO:0007669"/>
    <property type="project" value="TreeGrafter"/>
</dbReference>
<evidence type="ECO:0000313" key="8">
    <source>
        <dbReference type="EMBL" id="AGL91033.1"/>
    </source>
</evidence>
<comment type="subcellular location">
    <subcellularLocation>
        <location evidence="1">Secreted</location>
        <location evidence="1">Extracellular space</location>
        <location evidence="1">Extracellular matrix</location>
    </subcellularLocation>
</comment>
<protein>
    <submittedName>
        <fullName evidence="8">Amelogenin isoform L</fullName>
    </submittedName>
</protein>
<dbReference type="AlphaFoldDB" id="R4S2K9"/>
<dbReference type="PANTHER" id="PTHR46794">
    <property type="entry name" value="AMELOGENIN, Y ISOFORM"/>
    <property type="match status" value="1"/>
</dbReference>
<proteinExistence type="evidence at transcript level"/>
<evidence type="ECO:0000256" key="2">
    <source>
        <dbReference type="ARBA" id="ARBA00010383"/>
    </source>
</evidence>